<reference evidence="6 7" key="1">
    <citation type="submission" date="2020-10" db="EMBL/GenBank/DDBJ databases">
        <title>Aquamicrobium zhengzhouensis sp. nov., a exopolysaccharide producing bacterium isolated from farmland soil.</title>
        <authorList>
            <person name="Wang X."/>
        </authorList>
    </citation>
    <scope>NUCLEOTIDE SEQUENCE [LARGE SCALE GENOMIC DNA]</scope>
    <source>
        <strain evidence="7">cd-1</strain>
    </source>
</reference>
<evidence type="ECO:0000259" key="5">
    <source>
        <dbReference type="Pfam" id="PF01266"/>
    </source>
</evidence>
<evidence type="ECO:0000313" key="7">
    <source>
        <dbReference type="Proteomes" id="UP000601789"/>
    </source>
</evidence>
<feature type="domain" description="FAD dependent oxidoreductase" evidence="5">
    <location>
        <begin position="4"/>
        <end position="348"/>
    </location>
</feature>
<sequence>MRTTVVGAGIAGLATAWALTRRGHQVTLIEQGTIPNTLSASGDHHRIIRRAYPADSGYGDAISEAYSAWNELWRDLDRSHYDPRGFMCISRELGDEAEIYLAGMDAGGWQYDLLQPDAACERWPFLDRGSFRYAFQSDDGGALHCRRIASDLAAWLREHGCVILEQRRVDAVDCDAGRCHLADGATIAADQVVITAGAWVAKLFPDLSQRLAVHRTGVVYLDPPTDLVEAWSRAPVILDVGGATDGYIIPPSGQGGLKFGAGAHRYENADPDRAREPYEGEGWDILNLFAPPIARISEYEITHTATCVYTFTSDERFFMERRGNCVIVSACSGHGYKFGAAVGQHVAAALENGDFARLERWLLGDRP</sequence>
<name>A0ABS0SAX1_9HYPH</name>
<evidence type="ECO:0000256" key="4">
    <source>
        <dbReference type="ARBA" id="ARBA00023002"/>
    </source>
</evidence>
<evidence type="ECO:0000256" key="2">
    <source>
        <dbReference type="ARBA" id="ARBA00022630"/>
    </source>
</evidence>
<dbReference type="InterPro" id="IPR045170">
    <property type="entry name" value="MTOX"/>
</dbReference>
<comment type="cofactor">
    <cofactor evidence="1">
        <name>FAD</name>
        <dbReference type="ChEBI" id="CHEBI:57692"/>
    </cofactor>
</comment>
<comment type="caution">
    <text evidence="6">The sequence shown here is derived from an EMBL/GenBank/DDBJ whole genome shotgun (WGS) entry which is preliminary data.</text>
</comment>
<dbReference type="SUPFAM" id="SSF51905">
    <property type="entry name" value="FAD/NAD(P)-binding domain"/>
    <property type="match status" value="1"/>
</dbReference>
<dbReference type="Pfam" id="PF01266">
    <property type="entry name" value="DAO"/>
    <property type="match status" value="1"/>
</dbReference>
<organism evidence="6 7">
    <name type="scientific">Aquamicrobium zhengzhouense</name>
    <dbReference type="NCBI Taxonomy" id="2781738"/>
    <lineage>
        <taxon>Bacteria</taxon>
        <taxon>Pseudomonadati</taxon>
        <taxon>Pseudomonadota</taxon>
        <taxon>Alphaproteobacteria</taxon>
        <taxon>Hyphomicrobiales</taxon>
        <taxon>Phyllobacteriaceae</taxon>
        <taxon>Aquamicrobium</taxon>
    </lineage>
</organism>
<keyword evidence="7" id="KW-1185">Reference proteome</keyword>
<evidence type="ECO:0000313" key="6">
    <source>
        <dbReference type="EMBL" id="MBI1620444.1"/>
    </source>
</evidence>
<proteinExistence type="predicted"/>
<keyword evidence="3" id="KW-0274">FAD</keyword>
<keyword evidence="4" id="KW-0560">Oxidoreductase</keyword>
<dbReference type="RefSeq" id="WP_198475794.1">
    <property type="nucleotide sequence ID" value="NZ_JADGMQ010000003.1"/>
</dbReference>
<accession>A0ABS0SAX1</accession>
<dbReference type="Gene3D" id="3.50.50.60">
    <property type="entry name" value="FAD/NAD(P)-binding domain"/>
    <property type="match status" value="1"/>
</dbReference>
<dbReference type="InterPro" id="IPR006076">
    <property type="entry name" value="FAD-dep_OxRdtase"/>
</dbReference>
<dbReference type="PANTHER" id="PTHR10961:SF46">
    <property type="entry name" value="PEROXISOMAL SARCOSINE OXIDASE"/>
    <property type="match status" value="1"/>
</dbReference>
<protein>
    <submittedName>
        <fullName evidence="6">FAD-dependent oxidoreductase</fullName>
    </submittedName>
</protein>
<evidence type="ECO:0000256" key="1">
    <source>
        <dbReference type="ARBA" id="ARBA00001974"/>
    </source>
</evidence>
<dbReference type="Proteomes" id="UP000601789">
    <property type="component" value="Unassembled WGS sequence"/>
</dbReference>
<dbReference type="EMBL" id="JADGMQ010000003">
    <property type="protein sequence ID" value="MBI1620444.1"/>
    <property type="molecule type" value="Genomic_DNA"/>
</dbReference>
<dbReference type="InterPro" id="IPR036188">
    <property type="entry name" value="FAD/NAD-bd_sf"/>
</dbReference>
<dbReference type="Gene3D" id="3.30.9.10">
    <property type="entry name" value="D-Amino Acid Oxidase, subunit A, domain 2"/>
    <property type="match status" value="1"/>
</dbReference>
<keyword evidence="2" id="KW-0285">Flavoprotein</keyword>
<evidence type="ECO:0000256" key="3">
    <source>
        <dbReference type="ARBA" id="ARBA00022827"/>
    </source>
</evidence>
<dbReference type="PANTHER" id="PTHR10961">
    <property type="entry name" value="PEROXISOMAL SARCOSINE OXIDASE"/>
    <property type="match status" value="1"/>
</dbReference>
<gene>
    <name evidence="6" type="ORF">IOD40_07180</name>
</gene>